<sequence>MKISPVLSLRSWTSKIHQPLPLNPRKSQKLLSLLKASFRKQLDQEHPVTSSGPPHDAHHHLHSVLTNPLFNVDTRKRRLSSESRMDGNRGRGQDAQRFVRRPMDYFKEQVAAGTATLDIAKQYLQAQYNNAVASSGLKAAKSLRSSADGSIVLSWLWSSGLEGSNTFLFDDKFVTAIMPFLVAEGHQAIAWRWYRRLQTAFDDEQAKAASKLADLGRSTANVVLQLVKSELRHGGGLDAGMKCLLRCTEDGTFASQVRTEPYVQSVVTCCWPARRYLVQALVHRSPGAVPDVALYNNFVQRIEAWTPSSSNHKALLLLHHPVKPDWAPALHRLRSLSPETLLTATPRARRETEQLCLDSAGLLLSQGRQVDAVWVKELAQKMFPEKFAVEEPAKPISSAVPREETSQQTEYSREACKPNGSRRVVSLLMARFSNRIP</sequence>
<feature type="region of interest" description="Disordered" evidence="1">
    <location>
        <begin position="394"/>
        <end position="416"/>
    </location>
</feature>
<feature type="region of interest" description="Disordered" evidence="1">
    <location>
        <begin position="42"/>
        <end position="64"/>
    </location>
</feature>
<organism evidence="2 3">
    <name type="scientific">Lasallia pustulata</name>
    <dbReference type="NCBI Taxonomy" id="136370"/>
    <lineage>
        <taxon>Eukaryota</taxon>
        <taxon>Fungi</taxon>
        <taxon>Dikarya</taxon>
        <taxon>Ascomycota</taxon>
        <taxon>Pezizomycotina</taxon>
        <taxon>Lecanoromycetes</taxon>
        <taxon>OSLEUM clade</taxon>
        <taxon>Umbilicariomycetidae</taxon>
        <taxon>Umbilicariales</taxon>
        <taxon>Umbilicariaceae</taxon>
        <taxon>Lasallia</taxon>
    </lineage>
</organism>
<comment type="caution">
    <text evidence="2">The sequence shown here is derived from an EMBL/GenBank/DDBJ whole genome shotgun (WGS) entry which is preliminary data.</text>
</comment>
<reference evidence="2 3" key="1">
    <citation type="submission" date="2019-09" db="EMBL/GenBank/DDBJ databases">
        <title>The hologenome of the rock-dwelling lichen Lasallia pustulata.</title>
        <authorList>
            <person name="Greshake Tzovaras B."/>
            <person name="Segers F."/>
            <person name="Bicker A."/>
            <person name="Dal Grande F."/>
            <person name="Otte J."/>
            <person name="Hankeln T."/>
            <person name="Schmitt I."/>
            <person name="Ebersberger I."/>
        </authorList>
    </citation>
    <scope>NUCLEOTIDE SEQUENCE [LARGE SCALE GENOMIC DNA]</scope>
    <source>
        <strain evidence="2">A1-1</strain>
    </source>
</reference>
<evidence type="ECO:0000313" key="2">
    <source>
        <dbReference type="EMBL" id="KAA6407932.1"/>
    </source>
</evidence>
<name>A0A5M8PH19_9LECA</name>
<dbReference type="EMBL" id="VXIT01000015">
    <property type="protein sequence ID" value="KAA6407932.1"/>
    <property type="molecule type" value="Genomic_DNA"/>
</dbReference>
<evidence type="ECO:0000313" key="3">
    <source>
        <dbReference type="Proteomes" id="UP000324767"/>
    </source>
</evidence>
<gene>
    <name evidence="2" type="ORF">FRX48_08283</name>
</gene>
<dbReference type="Proteomes" id="UP000324767">
    <property type="component" value="Unassembled WGS sequence"/>
</dbReference>
<dbReference type="AlphaFoldDB" id="A0A5M8PH19"/>
<protein>
    <submittedName>
        <fullName evidence="2">Uncharacterized protein</fullName>
    </submittedName>
</protein>
<evidence type="ECO:0000256" key="1">
    <source>
        <dbReference type="SAM" id="MobiDB-lite"/>
    </source>
</evidence>
<proteinExistence type="predicted"/>
<accession>A0A5M8PH19</accession>
<feature type="compositionally biased region" description="Basic and acidic residues" evidence="1">
    <location>
        <begin position="401"/>
        <end position="416"/>
    </location>
</feature>
<dbReference type="OrthoDB" id="5424391at2759"/>